<keyword evidence="3" id="KW-1185">Reference proteome</keyword>
<feature type="signal peptide" evidence="1">
    <location>
        <begin position="1"/>
        <end position="17"/>
    </location>
</feature>
<evidence type="ECO:0000313" key="3">
    <source>
        <dbReference type="Proteomes" id="UP000655225"/>
    </source>
</evidence>
<gene>
    <name evidence="2" type="ORF">HHK36_032552</name>
</gene>
<dbReference type="Gene3D" id="2.30.30.30">
    <property type="match status" value="1"/>
</dbReference>
<dbReference type="EMBL" id="JABCRI010000778">
    <property type="protein sequence ID" value="KAF8369437.1"/>
    <property type="molecule type" value="Genomic_DNA"/>
</dbReference>
<accession>A0A835D0C0</accession>
<dbReference type="CDD" id="cd23702">
    <property type="entry name" value="eL14"/>
    <property type="match status" value="1"/>
</dbReference>
<feature type="chain" id="PRO_5032895479" evidence="1">
    <location>
        <begin position="18"/>
        <end position="99"/>
    </location>
</feature>
<name>A0A835D0C0_TETSI</name>
<reference evidence="2 3" key="1">
    <citation type="submission" date="2020-04" db="EMBL/GenBank/DDBJ databases">
        <title>Plant Genome Project.</title>
        <authorList>
            <person name="Zhang R.-G."/>
        </authorList>
    </citation>
    <scope>NUCLEOTIDE SEQUENCE [LARGE SCALE GENOMIC DNA]</scope>
    <source>
        <strain evidence="2">YNK0</strain>
        <tissue evidence="2">Leaf</tissue>
    </source>
</reference>
<proteinExistence type="predicted"/>
<sequence length="99" mass="11248">MFHRMTVQAFLSATCLSSDMWSSALVNYGKDYGKLVVIVDIIDQNRVWKLPLQEDSVKQEDGFSVYASKLSTGRLENKEFNESEDVEEVEGGRGHLPFE</sequence>
<dbReference type="Proteomes" id="UP000655225">
    <property type="component" value="Unassembled WGS sequence"/>
</dbReference>
<organism evidence="2 3">
    <name type="scientific">Tetracentron sinense</name>
    <name type="common">Spur-leaf</name>
    <dbReference type="NCBI Taxonomy" id="13715"/>
    <lineage>
        <taxon>Eukaryota</taxon>
        <taxon>Viridiplantae</taxon>
        <taxon>Streptophyta</taxon>
        <taxon>Embryophyta</taxon>
        <taxon>Tracheophyta</taxon>
        <taxon>Spermatophyta</taxon>
        <taxon>Magnoliopsida</taxon>
        <taxon>Trochodendrales</taxon>
        <taxon>Trochodendraceae</taxon>
        <taxon>Tetracentron</taxon>
    </lineage>
</organism>
<dbReference type="InterPro" id="IPR014722">
    <property type="entry name" value="Rib_uL2_dom2"/>
</dbReference>
<keyword evidence="1" id="KW-0732">Signal</keyword>
<protein>
    <submittedName>
        <fullName evidence="2">Uncharacterized protein</fullName>
    </submittedName>
</protein>
<dbReference type="AlphaFoldDB" id="A0A835D0C0"/>
<evidence type="ECO:0000256" key="1">
    <source>
        <dbReference type="SAM" id="SignalP"/>
    </source>
</evidence>
<evidence type="ECO:0000313" key="2">
    <source>
        <dbReference type="EMBL" id="KAF8369437.1"/>
    </source>
</evidence>
<comment type="caution">
    <text evidence="2">The sequence shown here is derived from an EMBL/GenBank/DDBJ whole genome shotgun (WGS) entry which is preliminary data.</text>
</comment>